<dbReference type="Proteomes" id="UP000434241">
    <property type="component" value="Unassembled WGS sequence"/>
</dbReference>
<evidence type="ECO:0000313" key="2">
    <source>
        <dbReference type="Proteomes" id="UP000434241"/>
    </source>
</evidence>
<dbReference type="AlphaFoldDB" id="A0A6N7V371"/>
<gene>
    <name evidence="1" type="ORF">FYJ55_07485</name>
</gene>
<protein>
    <submittedName>
        <fullName evidence="1">DUF3284 domain-containing protein</fullName>
    </submittedName>
</protein>
<organism evidence="1 2">
    <name type="scientific">Holdemanella porci</name>
    <dbReference type="NCBI Taxonomy" id="2652276"/>
    <lineage>
        <taxon>Bacteria</taxon>
        <taxon>Bacillati</taxon>
        <taxon>Bacillota</taxon>
        <taxon>Erysipelotrichia</taxon>
        <taxon>Erysipelotrichales</taxon>
        <taxon>Erysipelotrichaceae</taxon>
        <taxon>Holdemanella</taxon>
    </lineage>
</organism>
<accession>A0A6N7V371</accession>
<name>A0A6N7V371_9FIRM</name>
<dbReference type="GeneID" id="93159136"/>
<reference evidence="1 2" key="1">
    <citation type="submission" date="2019-08" db="EMBL/GenBank/DDBJ databases">
        <title>In-depth cultivation of the pig gut microbiome towards novel bacterial diversity and tailored functional studies.</title>
        <authorList>
            <person name="Wylensek D."/>
            <person name="Hitch T.C.A."/>
            <person name="Clavel T."/>
        </authorList>
    </citation>
    <scope>NUCLEOTIDE SEQUENCE [LARGE SCALE GENOMIC DNA]</scope>
    <source>
        <strain evidence="1 2">LKV-472-APC-3</strain>
    </source>
</reference>
<dbReference type="RefSeq" id="WP_154556315.1">
    <property type="nucleotide sequence ID" value="NZ_VUMR01000040.1"/>
</dbReference>
<evidence type="ECO:0000313" key="1">
    <source>
        <dbReference type="EMBL" id="MSS56733.1"/>
    </source>
</evidence>
<keyword evidence="2" id="KW-1185">Reference proteome</keyword>
<sequence>MKVSMELNVSDKEFYDLMMKSLKEEVKNVTKKDLELKEGLKYKKKSAQRKGIGSEITVHIKRLIPNELYVATFNTAIDHTTISYKIESLNESKIKVTYEEIYENVSSKEIPVWRQKIAEKQSAKKAKKMFKEVEKFILNERNNKN</sequence>
<comment type="caution">
    <text evidence="1">The sequence shown here is derived from an EMBL/GenBank/DDBJ whole genome shotgun (WGS) entry which is preliminary data.</text>
</comment>
<dbReference type="InterPro" id="IPR021701">
    <property type="entry name" value="DUF3284"/>
</dbReference>
<dbReference type="EMBL" id="VUMR01000040">
    <property type="protein sequence ID" value="MSS56733.1"/>
    <property type="molecule type" value="Genomic_DNA"/>
</dbReference>
<dbReference type="Pfam" id="PF11687">
    <property type="entry name" value="DUF3284"/>
    <property type="match status" value="1"/>
</dbReference>
<proteinExistence type="predicted"/>